<feature type="compositionally biased region" description="Basic and acidic residues" evidence="1">
    <location>
        <begin position="68"/>
        <end position="101"/>
    </location>
</feature>
<dbReference type="PANTHER" id="PTHR34404:SF2">
    <property type="entry name" value="CONSERVED SERINE RICH PROTEIN"/>
    <property type="match status" value="1"/>
</dbReference>
<dbReference type="InterPro" id="IPR013429">
    <property type="entry name" value="Regulatory_FmdB_Zinc_ribbon"/>
</dbReference>
<dbReference type="EMBL" id="NHSF01000070">
    <property type="protein sequence ID" value="MBK5931795.1"/>
    <property type="molecule type" value="Genomic_DNA"/>
</dbReference>
<feature type="region of interest" description="Disordered" evidence="1">
    <location>
        <begin position="57"/>
        <end position="121"/>
    </location>
</feature>
<proteinExistence type="predicted"/>
<dbReference type="Pfam" id="PF09723">
    <property type="entry name" value="Zn_ribbon_8"/>
    <property type="match status" value="1"/>
</dbReference>
<evidence type="ECO:0000256" key="1">
    <source>
        <dbReference type="SAM" id="MobiDB-lite"/>
    </source>
</evidence>
<dbReference type="Proteomes" id="UP001296967">
    <property type="component" value="Unassembled WGS sequence"/>
</dbReference>
<evidence type="ECO:0000313" key="3">
    <source>
        <dbReference type="EMBL" id="MBK5931795.1"/>
    </source>
</evidence>
<evidence type="ECO:0000313" key="4">
    <source>
        <dbReference type="Proteomes" id="UP001296967"/>
    </source>
</evidence>
<feature type="domain" description="Putative regulatory protein FmdB zinc ribbon" evidence="2">
    <location>
        <begin position="1"/>
        <end position="42"/>
    </location>
</feature>
<dbReference type="PANTHER" id="PTHR34404">
    <property type="entry name" value="REGULATORY PROTEIN, FMDB FAMILY"/>
    <property type="match status" value="1"/>
</dbReference>
<keyword evidence="4" id="KW-1185">Reference proteome</keyword>
<evidence type="ECO:0000259" key="2">
    <source>
        <dbReference type="SMART" id="SM00834"/>
    </source>
</evidence>
<accession>A0AAJ0UHV4</accession>
<reference evidence="3" key="2">
    <citation type="journal article" date="2020" name="Microorganisms">
        <title>Osmotic Adaptation and Compatible Solute Biosynthesis of Phototrophic Bacteria as Revealed from Genome Analyses.</title>
        <authorList>
            <person name="Imhoff J.F."/>
            <person name="Rahn T."/>
            <person name="Kunzel S."/>
            <person name="Keller A."/>
            <person name="Neulinger S.C."/>
        </authorList>
    </citation>
    <scope>NUCLEOTIDE SEQUENCE</scope>
    <source>
        <strain evidence="3">DSM 4395</strain>
    </source>
</reference>
<dbReference type="NCBIfam" id="TIGR02605">
    <property type="entry name" value="CxxC_CxxC_SSSS"/>
    <property type="match status" value="1"/>
</dbReference>
<dbReference type="SUPFAM" id="SSF63393">
    <property type="entry name" value="RNA polymerase subunits"/>
    <property type="match status" value="1"/>
</dbReference>
<comment type="caution">
    <text evidence="3">The sequence shown here is derived from an EMBL/GenBank/DDBJ whole genome shotgun (WGS) entry which is preliminary data.</text>
</comment>
<name>A0AAJ0UHV4_HALSE</name>
<dbReference type="AlphaFoldDB" id="A0AAJ0UHV4"/>
<sequence length="121" mass="12924">MPIYAYRCGECGHELDALQKISDPPLTECPACGASALTKQITAAAFRLKGSGWYETDFKKEKDKRKNLHQDGEAAKEKGTGEKTAGDKTKEKPATETKPKSDAPAAKPATKSTPKAKAAAD</sequence>
<gene>
    <name evidence="3" type="ORF">CCR82_14995</name>
</gene>
<protein>
    <submittedName>
        <fullName evidence="3">FmdB family transcriptional regulator</fullName>
    </submittedName>
</protein>
<feature type="compositionally biased region" description="Low complexity" evidence="1">
    <location>
        <begin position="102"/>
        <end position="121"/>
    </location>
</feature>
<organism evidence="3 4">
    <name type="scientific">Halochromatium salexigens</name>
    <name type="common">Chromatium salexigens</name>
    <dbReference type="NCBI Taxonomy" id="49447"/>
    <lineage>
        <taxon>Bacteria</taxon>
        <taxon>Pseudomonadati</taxon>
        <taxon>Pseudomonadota</taxon>
        <taxon>Gammaproteobacteria</taxon>
        <taxon>Chromatiales</taxon>
        <taxon>Chromatiaceae</taxon>
        <taxon>Halochromatium</taxon>
    </lineage>
</organism>
<dbReference type="InterPro" id="IPR029040">
    <property type="entry name" value="RPABC4/Spt4"/>
</dbReference>
<dbReference type="RefSeq" id="WP_201246632.1">
    <property type="nucleotide sequence ID" value="NZ_NHSF01000070.1"/>
</dbReference>
<reference evidence="3" key="1">
    <citation type="submission" date="2017-05" db="EMBL/GenBank/DDBJ databases">
        <authorList>
            <person name="Imhoff J.F."/>
            <person name="Rahn T."/>
            <person name="Kuenzel S."/>
            <person name="Neulinger S.C."/>
        </authorList>
    </citation>
    <scope>NUCLEOTIDE SEQUENCE</scope>
    <source>
        <strain evidence="3">DSM 4395</strain>
    </source>
</reference>
<dbReference type="SMART" id="SM00834">
    <property type="entry name" value="CxxC_CXXC_SSSS"/>
    <property type="match status" value="1"/>
</dbReference>
<dbReference type="Gene3D" id="2.20.28.30">
    <property type="entry name" value="RNA polymerase ii, chain L"/>
    <property type="match status" value="1"/>
</dbReference>